<proteinExistence type="predicted"/>
<evidence type="ECO:0000256" key="1">
    <source>
        <dbReference type="SAM" id="SignalP"/>
    </source>
</evidence>
<dbReference type="EMBL" id="DVJN01000234">
    <property type="protein sequence ID" value="HIS93806.1"/>
    <property type="molecule type" value="Genomic_DNA"/>
</dbReference>
<feature type="chain" id="PRO_5039710171" evidence="1">
    <location>
        <begin position="25"/>
        <end position="765"/>
    </location>
</feature>
<keyword evidence="1" id="KW-0732">Signal</keyword>
<dbReference type="SUPFAM" id="SSF53850">
    <property type="entry name" value="Periplasmic binding protein-like II"/>
    <property type="match status" value="1"/>
</dbReference>
<organism evidence="2 3">
    <name type="scientific">Candidatus Alectryocaccomicrobium excrementavium</name>
    <dbReference type="NCBI Taxonomy" id="2840668"/>
    <lineage>
        <taxon>Bacteria</taxon>
        <taxon>Bacillati</taxon>
        <taxon>Bacillota</taxon>
        <taxon>Clostridia</taxon>
        <taxon>Candidatus Alectryocaccomicrobium</taxon>
    </lineage>
</organism>
<feature type="signal peptide" evidence="1">
    <location>
        <begin position="1"/>
        <end position="24"/>
    </location>
</feature>
<evidence type="ECO:0000313" key="3">
    <source>
        <dbReference type="Proteomes" id="UP000824140"/>
    </source>
</evidence>
<protein>
    <submittedName>
        <fullName evidence="2">Uncharacterized protein</fullName>
    </submittedName>
</protein>
<evidence type="ECO:0000313" key="2">
    <source>
        <dbReference type="EMBL" id="HIS93806.1"/>
    </source>
</evidence>
<reference evidence="2" key="2">
    <citation type="journal article" date="2021" name="PeerJ">
        <title>Extensive microbial diversity within the chicken gut microbiome revealed by metagenomics and culture.</title>
        <authorList>
            <person name="Gilroy R."/>
            <person name="Ravi A."/>
            <person name="Getino M."/>
            <person name="Pursley I."/>
            <person name="Horton D.L."/>
            <person name="Alikhan N.F."/>
            <person name="Baker D."/>
            <person name="Gharbi K."/>
            <person name="Hall N."/>
            <person name="Watson M."/>
            <person name="Adriaenssens E.M."/>
            <person name="Foster-Nyarko E."/>
            <person name="Jarju S."/>
            <person name="Secka A."/>
            <person name="Antonio M."/>
            <person name="Oren A."/>
            <person name="Chaudhuri R.R."/>
            <person name="La Ragione R."/>
            <person name="Hildebrand F."/>
            <person name="Pallen M.J."/>
        </authorList>
    </citation>
    <scope>NUCLEOTIDE SEQUENCE</scope>
    <source>
        <strain evidence="2">13766</strain>
    </source>
</reference>
<dbReference type="AlphaFoldDB" id="A0A9D1K6X1"/>
<accession>A0A9D1K6X1</accession>
<sequence length="765" mass="82965">MKFRWRLALALCLILACLGSVARAEGDFSVTAEEMMLGVIRSAACTESAVYALGAGEIRAIDSETWEQTAWELELEDWAGDLSCYLECIMPYGGELFALAYVYEDLSEIPTVMAIDQGKLSRASDIAIERGGLYRVRFEESRMVCTLESVAELDVEAFYAHYSTLRQPVLCGNKLFGIADAPTGGELLWFDLESGEYAALSRWVLALAHHGEEAILFAESGAEGVLLRKLWLDSMQMEDVRTLSAAADDFGNLCYSAGEDAVYFAQGKTVYRANLAQGGAPEPVRNIFTESYSRNVPWITSGGYLLTADYECVAKSQLSAQAEGTVLTIAYPADYLTLDAEMNIIAIPHPDMVALLDAAQHRFLTANPGAAVIVSHQNLDLAQALLTQSSSSDIFIVHTKDAAYADALAQGYMRALDSAALAEYAQGMYSSIQGSIMREGTLYALPLAVAFEQSSSYSPAAFAALGLQPPQTWPEYLALLGELPDLLAGREDTAISEQSSDQFARATLSQLVRQYAYEALAQGVAPDFEAEAFRALLAQFEAIDFARLASWCGGEGEGAHVLFADAMDFDIRVRYRIPVGGARDKGEGIPLLLSTGAQNPRLLPVDLTVAFVNPYSQQSSAAIALLESLRECTDIAVQMQFCPGMNEPVPDENTPGQLAAAQQEVAEWEALIAETTDEADLATLEGLLASAQETVAWLEGRSWVISAESIAQYRTLAENLWVKPWSPLEDGAMYDILDEYLHGVIPGDVFVARLNSTIAMAVAEG</sequence>
<reference evidence="2" key="1">
    <citation type="submission" date="2020-10" db="EMBL/GenBank/DDBJ databases">
        <authorList>
            <person name="Gilroy R."/>
        </authorList>
    </citation>
    <scope>NUCLEOTIDE SEQUENCE</scope>
    <source>
        <strain evidence="2">13766</strain>
    </source>
</reference>
<gene>
    <name evidence="2" type="ORF">IAA84_12395</name>
</gene>
<name>A0A9D1K6X1_9FIRM</name>
<dbReference type="Proteomes" id="UP000824140">
    <property type="component" value="Unassembled WGS sequence"/>
</dbReference>
<comment type="caution">
    <text evidence="2">The sequence shown here is derived from an EMBL/GenBank/DDBJ whole genome shotgun (WGS) entry which is preliminary data.</text>
</comment>
<dbReference type="Gene3D" id="3.40.190.10">
    <property type="entry name" value="Periplasmic binding protein-like II"/>
    <property type="match status" value="2"/>
</dbReference>
<dbReference type="PROSITE" id="PS51257">
    <property type="entry name" value="PROKAR_LIPOPROTEIN"/>
    <property type="match status" value="1"/>
</dbReference>